<proteinExistence type="predicted"/>
<evidence type="ECO:0000313" key="1">
    <source>
        <dbReference type="EMBL" id="MEQ2259581.1"/>
    </source>
</evidence>
<accession>A0ABV0VT64</accession>
<organism evidence="1 2">
    <name type="scientific">Xenotaenia resolanae</name>
    <dbReference type="NCBI Taxonomy" id="208358"/>
    <lineage>
        <taxon>Eukaryota</taxon>
        <taxon>Metazoa</taxon>
        <taxon>Chordata</taxon>
        <taxon>Craniata</taxon>
        <taxon>Vertebrata</taxon>
        <taxon>Euteleostomi</taxon>
        <taxon>Actinopterygii</taxon>
        <taxon>Neopterygii</taxon>
        <taxon>Teleostei</taxon>
        <taxon>Neoteleostei</taxon>
        <taxon>Acanthomorphata</taxon>
        <taxon>Ovalentaria</taxon>
        <taxon>Atherinomorphae</taxon>
        <taxon>Cyprinodontiformes</taxon>
        <taxon>Goodeidae</taxon>
        <taxon>Xenotaenia</taxon>
    </lineage>
</organism>
<name>A0ABV0VT64_9TELE</name>
<evidence type="ECO:0000313" key="2">
    <source>
        <dbReference type="Proteomes" id="UP001444071"/>
    </source>
</evidence>
<dbReference type="EMBL" id="JAHRIM010004465">
    <property type="protein sequence ID" value="MEQ2259581.1"/>
    <property type="molecule type" value="Genomic_DNA"/>
</dbReference>
<keyword evidence="2" id="KW-1185">Reference proteome</keyword>
<dbReference type="Proteomes" id="UP001444071">
    <property type="component" value="Unassembled WGS sequence"/>
</dbReference>
<protein>
    <submittedName>
        <fullName evidence="1">Uncharacterized protein</fullName>
    </submittedName>
</protein>
<sequence length="120" mass="13426">MFMFYVEVSTTTIYGLSEIRLTRSFRCFLSLQTFALVFLCLSFNLETFASSHYSSQLAEASISCHAVSCLSSVGMSEQEKEGETLLGTWTAVTATLRRMPPKYGTNVCLLVCVCLYICRI</sequence>
<comment type="caution">
    <text evidence="1">The sequence shown here is derived from an EMBL/GenBank/DDBJ whole genome shotgun (WGS) entry which is preliminary data.</text>
</comment>
<reference evidence="1 2" key="1">
    <citation type="submission" date="2021-06" db="EMBL/GenBank/DDBJ databases">
        <authorList>
            <person name="Palmer J.M."/>
        </authorList>
    </citation>
    <scope>NUCLEOTIDE SEQUENCE [LARGE SCALE GENOMIC DNA]</scope>
    <source>
        <strain evidence="1 2">XR_2019</strain>
        <tissue evidence="1">Muscle</tissue>
    </source>
</reference>
<gene>
    <name evidence="1" type="ORF">XENORESO_014162</name>
</gene>